<keyword evidence="2" id="KW-1185">Reference proteome</keyword>
<accession>A0A2I0VT08</accession>
<organism evidence="1 2">
    <name type="scientific">Dendrobium catenatum</name>
    <dbReference type="NCBI Taxonomy" id="906689"/>
    <lineage>
        <taxon>Eukaryota</taxon>
        <taxon>Viridiplantae</taxon>
        <taxon>Streptophyta</taxon>
        <taxon>Embryophyta</taxon>
        <taxon>Tracheophyta</taxon>
        <taxon>Spermatophyta</taxon>
        <taxon>Magnoliopsida</taxon>
        <taxon>Liliopsida</taxon>
        <taxon>Asparagales</taxon>
        <taxon>Orchidaceae</taxon>
        <taxon>Epidendroideae</taxon>
        <taxon>Malaxideae</taxon>
        <taxon>Dendrobiinae</taxon>
        <taxon>Dendrobium</taxon>
    </lineage>
</organism>
<name>A0A2I0VT08_9ASPA</name>
<evidence type="ECO:0000313" key="1">
    <source>
        <dbReference type="EMBL" id="PKU66546.1"/>
    </source>
</evidence>
<reference evidence="1 2" key="2">
    <citation type="journal article" date="2017" name="Nature">
        <title>The Apostasia genome and the evolution of orchids.</title>
        <authorList>
            <person name="Zhang G.Q."/>
            <person name="Liu K.W."/>
            <person name="Li Z."/>
            <person name="Lohaus R."/>
            <person name="Hsiao Y.Y."/>
            <person name="Niu S.C."/>
            <person name="Wang J.Y."/>
            <person name="Lin Y.C."/>
            <person name="Xu Q."/>
            <person name="Chen L.J."/>
            <person name="Yoshida K."/>
            <person name="Fujiwara S."/>
            <person name="Wang Z.W."/>
            <person name="Zhang Y.Q."/>
            <person name="Mitsuda N."/>
            <person name="Wang M."/>
            <person name="Liu G.H."/>
            <person name="Pecoraro L."/>
            <person name="Huang H.X."/>
            <person name="Xiao X.J."/>
            <person name="Lin M."/>
            <person name="Wu X.Y."/>
            <person name="Wu W.L."/>
            <person name="Chen Y.Y."/>
            <person name="Chang S.B."/>
            <person name="Sakamoto S."/>
            <person name="Ohme-Takagi M."/>
            <person name="Yagi M."/>
            <person name="Zeng S.J."/>
            <person name="Shen C.Y."/>
            <person name="Yeh C.M."/>
            <person name="Luo Y.B."/>
            <person name="Tsai W.C."/>
            <person name="Van de Peer Y."/>
            <person name="Liu Z.J."/>
        </authorList>
    </citation>
    <scope>NUCLEOTIDE SEQUENCE [LARGE SCALE GENOMIC DNA]</scope>
    <source>
        <tissue evidence="1">The whole plant</tissue>
    </source>
</reference>
<dbReference type="EMBL" id="KZ503267">
    <property type="protein sequence ID" value="PKU66546.1"/>
    <property type="molecule type" value="Genomic_DNA"/>
</dbReference>
<proteinExistence type="predicted"/>
<protein>
    <submittedName>
        <fullName evidence="1">Uncharacterized protein</fullName>
    </submittedName>
</protein>
<sequence length="94" mass="9713">MGGDVEHAAVVNGGPVVEKAILVCWEQFDFVSSRGCLIESSGAGSLGDEGNSFAGLIGELSVEIDGDASVRRLSVMSSLAIWSAARTVEKTSKP</sequence>
<evidence type="ECO:0000313" key="2">
    <source>
        <dbReference type="Proteomes" id="UP000233837"/>
    </source>
</evidence>
<gene>
    <name evidence="1" type="ORF">MA16_Dca006874</name>
</gene>
<dbReference type="Proteomes" id="UP000233837">
    <property type="component" value="Unassembled WGS sequence"/>
</dbReference>
<dbReference type="AlphaFoldDB" id="A0A2I0VT08"/>
<reference evidence="1 2" key="1">
    <citation type="journal article" date="2016" name="Sci. Rep.">
        <title>The Dendrobium catenatum Lindl. genome sequence provides insights into polysaccharide synthase, floral development and adaptive evolution.</title>
        <authorList>
            <person name="Zhang G.Q."/>
            <person name="Xu Q."/>
            <person name="Bian C."/>
            <person name="Tsai W.C."/>
            <person name="Yeh C.M."/>
            <person name="Liu K.W."/>
            <person name="Yoshida K."/>
            <person name="Zhang L.S."/>
            <person name="Chang S.B."/>
            <person name="Chen F."/>
            <person name="Shi Y."/>
            <person name="Su Y.Y."/>
            <person name="Zhang Y.Q."/>
            <person name="Chen L.J."/>
            <person name="Yin Y."/>
            <person name="Lin M."/>
            <person name="Huang H."/>
            <person name="Deng H."/>
            <person name="Wang Z.W."/>
            <person name="Zhu S.L."/>
            <person name="Zhao X."/>
            <person name="Deng C."/>
            <person name="Niu S.C."/>
            <person name="Huang J."/>
            <person name="Wang M."/>
            <person name="Liu G.H."/>
            <person name="Yang H.J."/>
            <person name="Xiao X.J."/>
            <person name="Hsiao Y.Y."/>
            <person name="Wu W.L."/>
            <person name="Chen Y.Y."/>
            <person name="Mitsuda N."/>
            <person name="Ohme-Takagi M."/>
            <person name="Luo Y.B."/>
            <person name="Van de Peer Y."/>
            <person name="Liu Z.J."/>
        </authorList>
    </citation>
    <scope>NUCLEOTIDE SEQUENCE [LARGE SCALE GENOMIC DNA]</scope>
    <source>
        <tissue evidence="1">The whole plant</tissue>
    </source>
</reference>